<feature type="chain" id="PRO_5031135560" description="Lipoprotein" evidence="1">
    <location>
        <begin position="29"/>
        <end position="170"/>
    </location>
</feature>
<evidence type="ECO:0000313" key="3">
    <source>
        <dbReference type="Proteomes" id="UP000465712"/>
    </source>
</evidence>
<evidence type="ECO:0008006" key="4">
    <source>
        <dbReference type="Google" id="ProtNLM"/>
    </source>
</evidence>
<name>A0A7X4WFW8_9GAMM</name>
<dbReference type="RefSeq" id="WP_161446138.1">
    <property type="nucleotide sequence ID" value="NZ_WXWW01000228.1"/>
</dbReference>
<evidence type="ECO:0000313" key="2">
    <source>
        <dbReference type="EMBL" id="NAW66670.1"/>
    </source>
</evidence>
<organism evidence="2 3">
    <name type="scientific">Photobacterium halotolerans</name>
    <dbReference type="NCBI Taxonomy" id="265726"/>
    <lineage>
        <taxon>Bacteria</taxon>
        <taxon>Pseudomonadati</taxon>
        <taxon>Pseudomonadota</taxon>
        <taxon>Gammaproteobacteria</taxon>
        <taxon>Vibrionales</taxon>
        <taxon>Vibrionaceae</taxon>
        <taxon>Photobacterium</taxon>
    </lineage>
</organism>
<protein>
    <recommendedName>
        <fullName evidence="4">Lipoprotein</fullName>
    </recommendedName>
</protein>
<evidence type="ECO:0000256" key="1">
    <source>
        <dbReference type="SAM" id="SignalP"/>
    </source>
</evidence>
<accession>A0A7X4WFW8</accession>
<comment type="caution">
    <text evidence="2">The sequence shown here is derived from an EMBL/GenBank/DDBJ whole genome shotgun (WGS) entry which is preliminary data.</text>
</comment>
<gene>
    <name evidence="2" type="ORF">CAG72_15760</name>
</gene>
<sequence length="170" mass="19875">MNSWTQGRYLAVSLLLATQFGLVSAAHATTELAPMSELVGKWQCLPDEKASDKEESWVNYDFHHDGKVNSKEWIRYQDQGKTELEFNLFVDYHLESLEGEYRLKPLSMKREILSDPNQANPFGYDAQRDLMGYRIFLQPVMKGKNKAQFEMWYRITPQNHFSMQCQRQAA</sequence>
<proteinExistence type="predicted"/>
<reference evidence="2 3" key="1">
    <citation type="submission" date="2017-05" db="EMBL/GenBank/DDBJ databases">
        <title>High clonality and local adaptation shapes Vibrionaceae linages within an endangered oasis.</title>
        <authorList>
            <person name="Vazquez-Rosas-Landa M."/>
        </authorList>
    </citation>
    <scope>NUCLEOTIDE SEQUENCE [LARGE SCALE GENOMIC DNA]</scope>
    <source>
        <strain evidence="2 3">P46_P4S1P180</strain>
    </source>
</reference>
<dbReference type="EMBL" id="WXWW01000228">
    <property type="protein sequence ID" value="NAW66670.1"/>
    <property type="molecule type" value="Genomic_DNA"/>
</dbReference>
<feature type="signal peptide" evidence="1">
    <location>
        <begin position="1"/>
        <end position="28"/>
    </location>
</feature>
<keyword evidence="1" id="KW-0732">Signal</keyword>
<dbReference type="Proteomes" id="UP000465712">
    <property type="component" value="Unassembled WGS sequence"/>
</dbReference>
<dbReference type="AlphaFoldDB" id="A0A7X4WFW8"/>